<evidence type="ECO:0000313" key="2">
    <source>
        <dbReference type="Proteomes" id="UP001303889"/>
    </source>
</evidence>
<protein>
    <submittedName>
        <fullName evidence="1">Uncharacterized protein</fullName>
    </submittedName>
</protein>
<dbReference type="EMBL" id="MU855768">
    <property type="protein sequence ID" value="KAK3899571.1"/>
    <property type="molecule type" value="Genomic_DNA"/>
</dbReference>
<sequence length="145" mass="16155">ISHKARYTPSKLFNTLRPVFFATPHHGFPLATPLSHLRTLTSLLAWRRPNPPLHRALRPDSETLANIADAFLPLTKHLRIFYFWAQLPSDMGRVLGRRVVVPLASAAPVVEGTERAGIAGTHEGMVRFGTLGMQGFRIVVDALER</sequence>
<accession>A0AAN6RRL2</accession>
<feature type="non-terminal residue" evidence="1">
    <location>
        <position position="1"/>
    </location>
</feature>
<organism evidence="1 2">
    <name type="scientific">Staphylotrichum tortipilum</name>
    <dbReference type="NCBI Taxonomy" id="2831512"/>
    <lineage>
        <taxon>Eukaryota</taxon>
        <taxon>Fungi</taxon>
        <taxon>Dikarya</taxon>
        <taxon>Ascomycota</taxon>
        <taxon>Pezizomycotina</taxon>
        <taxon>Sordariomycetes</taxon>
        <taxon>Sordariomycetidae</taxon>
        <taxon>Sordariales</taxon>
        <taxon>Chaetomiaceae</taxon>
        <taxon>Staphylotrichum</taxon>
    </lineage>
</organism>
<evidence type="ECO:0000313" key="1">
    <source>
        <dbReference type="EMBL" id="KAK3899571.1"/>
    </source>
</evidence>
<proteinExistence type="predicted"/>
<reference evidence="1" key="1">
    <citation type="journal article" date="2023" name="Mol. Phylogenet. Evol.">
        <title>Genome-scale phylogeny and comparative genomics of the fungal order Sordariales.</title>
        <authorList>
            <person name="Hensen N."/>
            <person name="Bonometti L."/>
            <person name="Westerberg I."/>
            <person name="Brannstrom I.O."/>
            <person name="Guillou S."/>
            <person name="Cros-Aarteil S."/>
            <person name="Calhoun S."/>
            <person name="Haridas S."/>
            <person name="Kuo A."/>
            <person name="Mondo S."/>
            <person name="Pangilinan J."/>
            <person name="Riley R."/>
            <person name="LaButti K."/>
            <person name="Andreopoulos B."/>
            <person name="Lipzen A."/>
            <person name="Chen C."/>
            <person name="Yan M."/>
            <person name="Daum C."/>
            <person name="Ng V."/>
            <person name="Clum A."/>
            <person name="Steindorff A."/>
            <person name="Ohm R.A."/>
            <person name="Martin F."/>
            <person name="Silar P."/>
            <person name="Natvig D.O."/>
            <person name="Lalanne C."/>
            <person name="Gautier V."/>
            <person name="Ament-Velasquez S.L."/>
            <person name="Kruys A."/>
            <person name="Hutchinson M.I."/>
            <person name="Powell A.J."/>
            <person name="Barry K."/>
            <person name="Miller A.N."/>
            <person name="Grigoriev I.V."/>
            <person name="Debuchy R."/>
            <person name="Gladieux P."/>
            <person name="Hiltunen Thoren M."/>
            <person name="Johannesson H."/>
        </authorList>
    </citation>
    <scope>NUCLEOTIDE SEQUENCE</scope>
    <source>
        <strain evidence="1">CBS 103.79</strain>
    </source>
</reference>
<name>A0AAN6RRL2_9PEZI</name>
<dbReference type="Proteomes" id="UP001303889">
    <property type="component" value="Unassembled WGS sequence"/>
</dbReference>
<comment type="caution">
    <text evidence="1">The sequence shown here is derived from an EMBL/GenBank/DDBJ whole genome shotgun (WGS) entry which is preliminary data.</text>
</comment>
<dbReference type="AlphaFoldDB" id="A0AAN6RRL2"/>
<gene>
    <name evidence="1" type="ORF">C8A05DRAFT_36817</name>
</gene>
<reference evidence="1" key="2">
    <citation type="submission" date="2023-05" db="EMBL/GenBank/DDBJ databases">
        <authorList>
            <consortium name="Lawrence Berkeley National Laboratory"/>
            <person name="Steindorff A."/>
            <person name="Hensen N."/>
            <person name="Bonometti L."/>
            <person name="Westerberg I."/>
            <person name="Brannstrom I.O."/>
            <person name="Guillou S."/>
            <person name="Cros-Aarteil S."/>
            <person name="Calhoun S."/>
            <person name="Haridas S."/>
            <person name="Kuo A."/>
            <person name="Mondo S."/>
            <person name="Pangilinan J."/>
            <person name="Riley R."/>
            <person name="Labutti K."/>
            <person name="Andreopoulos B."/>
            <person name="Lipzen A."/>
            <person name="Chen C."/>
            <person name="Yanf M."/>
            <person name="Daum C."/>
            <person name="Ng V."/>
            <person name="Clum A."/>
            <person name="Ohm R."/>
            <person name="Martin F."/>
            <person name="Silar P."/>
            <person name="Natvig D."/>
            <person name="Lalanne C."/>
            <person name="Gautier V."/>
            <person name="Ament-Velasquez S.L."/>
            <person name="Kruys A."/>
            <person name="Hutchinson M.I."/>
            <person name="Powell A.J."/>
            <person name="Barry K."/>
            <person name="Miller A.N."/>
            <person name="Grigoriev I.V."/>
            <person name="Debuchy R."/>
            <person name="Gladieux P."/>
            <person name="Thoren M.H."/>
            <person name="Johannesson H."/>
        </authorList>
    </citation>
    <scope>NUCLEOTIDE SEQUENCE</scope>
    <source>
        <strain evidence="1">CBS 103.79</strain>
    </source>
</reference>
<keyword evidence="2" id="KW-1185">Reference proteome</keyword>